<gene>
    <name evidence="6" type="ordered locus">Aeqsu_0193</name>
</gene>
<dbReference type="SMART" id="SM00318">
    <property type="entry name" value="SNc"/>
    <property type="match status" value="1"/>
</dbReference>
<dbReference type="PANTHER" id="PTHR12302:SF3">
    <property type="entry name" value="SERINE_THREONINE-PROTEIN KINASE 31"/>
    <property type="match status" value="1"/>
</dbReference>
<proteinExistence type="predicted"/>
<dbReference type="RefSeq" id="WP_014780976.1">
    <property type="nucleotide sequence ID" value="NC_018013.1"/>
</dbReference>
<dbReference type="Gene3D" id="2.40.50.90">
    <property type="match status" value="1"/>
</dbReference>
<dbReference type="PATRIC" id="fig|746697.3.peg.199"/>
<dbReference type="AlphaFoldDB" id="I3YRV0"/>
<reference evidence="6 7" key="1">
    <citation type="submission" date="2012-06" db="EMBL/GenBank/DDBJ databases">
        <title>The complete genome of Aequorivita sublithincola DSM 14238.</title>
        <authorList>
            <consortium name="US DOE Joint Genome Institute (JGI-PGF)"/>
            <person name="Lucas S."/>
            <person name="Copeland A."/>
            <person name="Lapidus A."/>
            <person name="Goodwin L."/>
            <person name="Pitluck S."/>
            <person name="Peters L."/>
            <person name="Munk A.C.C."/>
            <person name="Kyrpides N."/>
            <person name="Mavromatis K."/>
            <person name="Pagani I."/>
            <person name="Ivanova N."/>
            <person name="Ovchinnikova G."/>
            <person name="Zeytun A."/>
            <person name="Detter J.C."/>
            <person name="Han C."/>
            <person name="Land M."/>
            <person name="Hauser L."/>
            <person name="Markowitz V."/>
            <person name="Cheng J.-F."/>
            <person name="Hugenholtz P."/>
            <person name="Woyke T."/>
            <person name="Wu D."/>
            <person name="Tindall B."/>
            <person name="Faehnrich R."/>
            <person name="Brambilla E."/>
            <person name="Klenk H.-P."/>
            <person name="Eisen J.A."/>
        </authorList>
    </citation>
    <scope>NUCLEOTIDE SEQUENCE [LARGE SCALE GENOMIC DNA]</scope>
    <source>
        <strain evidence="7">DSM 14238 / LMG 21431 / ACAM 643 / 9-3</strain>
    </source>
</reference>
<protein>
    <submittedName>
        <fullName evidence="6">Micrococcal nuclease-like nuclease</fullName>
    </submittedName>
</protein>
<dbReference type="SUPFAM" id="SSF50199">
    <property type="entry name" value="Staphylococcal nuclease"/>
    <property type="match status" value="1"/>
</dbReference>
<evidence type="ECO:0000256" key="2">
    <source>
        <dbReference type="ARBA" id="ARBA00022759"/>
    </source>
</evidence>
<dbReference type="GO" id="GO:0004519">
    <property type="term" value="F:endonuclease activity"/>
    <property type="evidence" value="ECO:0007669"/>
    <property type="project" value="UniProtKB-KW"/>
</dbReference>
<name>I3YRV0_AEQSU</name>
<evidence type="ECO:0000313" key="6">
    <source>
        <dbReference type="EMBL" id="AFL79718.1"/>
    </source>
</evidence>
<dbReference type="STRING" id="746697.Aeqsu_0193"/>
<dbReference type="InterPro" id="IPR016071">
    <property type="entry name" value="Staphylococal_nuclease_OB-fold"/>
</dbReference>
<evidence type="ECO:0000313" key="7">
    <source>
        <dbReference type="Proteomes" id="UP000006049"/>
    </source>
</evidence>
<dbReference type="EMBL" id="CP003280">
    <property type="protein sequence ID" value="AFL79718.1"/>
    <property type="molecule type" value="Genomic_DNA"/>
</dbReference>
<dbReference type="CDD" id="cd00175">
    <property type="entry name" value="SNc"/>
    <property type="match status" value="1"/>
</dbReference>
<keyword evidence="4" id="KW-0732">Signal</keyword>
<accession>I3YRV0</accession>
<dbReference type="KEGG" id="asl:Aeqsu_0193"/>
<feature type="signal peptide" evidence="4">
    <location>
        <begin position="1"/>
        <end position="18"/>
    </location>
</feature>
<dbReference type="HOGENOM" id="CLU_046484_7_0_10"/>
<feature type="domain" description="TNase-like" evidence="5">
    <location>
        <begin position="19"/>
        <end position="141"/>
    </location>
</feature>
<dbReference type="Pfam" id="PF00565">
    <property type="entry name" value="SNase"/>
    <property type="match status" value="1"/>
</dbReference>
<keyword evidence="3" id="KW-0378">Hydrolase</keyword>
<keyword evidence="2" id="KW-0255">Endonuclease</keyword>
<dbReference type="Proteomes" id="UP000006049">
    <property type="component" value="Chromosome"/>
</dbReference>
<keyword evidence="7" id="KW-1185">Reference proteome</keyword>
<dbReference type="GO" id="GO:0016787">
    <property type="term" value="F:hydrolase activity"/>
    <property type="evidence" value="ECO:0007669"/>
    <property type="project" value="UniProtKB-KW"/>
</dbReference>
<feature type="chain" id="PRO_5003683784" evidence="4">
    <location>
        <begin position="19"/>
        <end position="160"/>
    </location>
</feature>
<dbReference type="PANTHER" id="PTHR12302">
    <property type="entry name" value="EBNA2 BINDING PROTEIN P100"/>
    <property type="match status" value="1"/>
</dbReference>
<evidence type="ECO:0000259" key="5">
    <source>
        <dbReference type="PROSITE" id="PS50830"/>
    </source>
</evidence>
<dbReference type="eggNOG" id="COG1525">
    <property type="taxonomic scope" value="Bacteria"/>
</dbReference>
<evidence type="ECO:0000256" key="3">
    <source>
        <dbReference type="ARBA" id="ARBA00022801"/>
    </source>
</evidence>
<organism evidence="6 7">
    <name type="scientific">Aequorivita sublithincola (strain DSM 14238 / LMG 21431 / ACAM 643 / 9-3)</name>
    <dbReference type="NCBI Taxonomy" id="746697"/>
    <lineage>
        <taxon>Bacteria</taxon>
        <taxon>Pseudomonadati</taxon>
        <taxon>Bacteroidota</taxon>
        <taxon>Flavobacteriia</taxon>
        <taxon>Flavobacteriales</taxon>
        <taxon>Flavobacteriaceae</taxon>
        <taxon>Aequorivita</taxon>
    </lineage>
</organism>
<evidence type="ECO:0000256" key="1">
    <source>
        <dbReference type="ARBA" id="ARBA00022722"/>
    </source>
</evidence>
<keyword evidence="1" id="KW-0540">Nuclease</keyword>
<sequence length="160" mass="18561">MKNITLLILLLSFIPCLSQTLTGKVVGIMDGDTFKLLTQDSTVIKVRLANIDCPEKKQPFSNRAKEFTSQSIFGKMVCIDVLKKDRYRRSIANVFYNDSLNLSSQLVKNGLAWHYIKYSKDVELQKIEDKARKNKIGLWQDPKAIPPWEWRDNKKKKIKK</sequence>
<evidence type="ECO:0000256" key="4">
    <source>
        <dbReference type="SAM" id="SignalP"/>
    </source>
</evidence>
<dbReference type="PROSITE" id="PS50830">
    <property type="entry name" value="TNASE_3"/>
    <property type="match status" value="1"/>
</dbReference>
<dbReference type="InterPro" id="IPR035437">
    <property type="entry name" value="SNase_OB-fold_sf"/>
</dbReference>